<accession>A0A6C0GHI5</accession>
<keyword evidence="1" id="KW-0732">Signal</keyword>
<sequence>MKITLSLISICCILFLLGGCNSSPTQLPTTDTQQSSEVIKQLSITGEVQEVESGKDGYTAKIVSKEGKVYWATISHSNLKENASQYRAVNVGETITVKGDNWEMDGQAHITVRELP</sequence>
<dbReference type="RefSeq" id="WP_162443387.1">
    <property type="nucleotide sequence ID" value="NZ_CP048222.1"/>
</dbReference>
<name>A0A6C0GHI5_9BACT</name>
<evidence type="ECO:0000256" key="1">
    <source>
        <dbReference type="SAM" id="SignalP"/>
    </source>
</evidence>
<feature type="signal peptide" evidence="1">
    <location>
        <begin position="1"/>
        <end position="22"/>
    </location>
</feature>
<feature type="chain" id="PRO_5025433611" description="DUF5666 domain-containing protein" evidence="1">
    <location>
        <begin position="23"/>
        <end position="116"/>
    </location>
</feature>
<dbReference type="KEGG" id="rhoz:GXP67_12280"/>
<proteinExistence type="predicted"/>
<evidence type="ECO:0008006" key="4">
    <source>
        <dbReference type="Google" id="ProtNLM"/>
    </source>
</evidence>
<evidence type="ECO:0000313" key="3">
    <source>
        <dbReference type="Proteomes" id="UP000480178"/>
    </source>
</evidence>
<evidence type="ECO:0000313" key="2">
    <source>
        <dbReference type="EMBL" id="QHT67355.1"/>
    </source>
</evidence>
<reference evidence="2 3" key="1">
    <citation type="submission" date="2020-01" db="EMBL/GenBank/DDBJ databases">
        <authorList>
            <person name="Kim M.K."/>
        </authorList>
    </citation>
    <scope>NUCLEOTIDE SEQUENCE [LARGE SCALE GENOMIC DNA]</scope>
    <source>
        <strain evidence="2 3">172606-1</strain>
    </source>
</reference>
<dbReference type="PROSITE" id="PS51257">
    <property type="entry name" value="PROKAR_LIPOPROTEIN"/>
    <property type="match status" value="1"/>
</dbReference>
<dbReference type="EMBL" id="CP048222">
    <property type="protein sequence ID" value="QHT67355.1"/>
    <property type="molecule type" value="Genomic_DNA"/>
</dbReference>
<keyword evidence="3" id="KW-1185">Reference proteome</keyword>
<dbReference type="Proteomes" id="UP000480178">
    <property type="component" value="Chromosome"/>
</dbReference>
<protein>
    <recommendedName>
        <fullName evidence="4">DUF5666 domain-containing protein</fullName>
    </recommendedName>
</protein>
<organism evidence="2 3">
    <name type="scientific">Rhodocytophaga rosea</name>
    <dbReference type="NCBI Taxonomy" id="2704465"/>
    <lineage>
        <taxon>Bacteria</taxon>
        <taxon>Pseudomonadati</taxon>
        <taxon>Bacteroidota</taxon>
        <taxon>Cytophagia</taxon>
        <taxon>Cytophagales</taxon>
        <taxon>Rhodocytophagaceae</taxon>
        <taxon>Rhodocytophaga</taxon>
    </lineage>
</organism>
<gene>
    <name evidence="2" type="ORF">GXP67_12280</name>
</gene>
<dbReference type="AlphaFoldDB" id="A0A6C0GHI5"/>